<evidence type="ECO:0000313" key="3">
    <source>
        <dbReference type="Proteomes" id="UP000789572"/>
    </source>
</evidence>
<reference evidence="2" key="1">
    <citation type="submission" date="2021-06" db="EMBL/GenBank/DDBJ databases">
        <authorList>
            <person name="Kallberg Y."/>
            <person name="Tangrot J."/>
            <person name="Rosling A."/>
        </authorList>
    </citation>
    <scope>NUCLEOTIDE SEQUENCE</scope>
    <source>
        <strain evidence="2">IA702</strain>
    </source>
</reference>
<organism evidence="2 3">
    <name type="scientific">Paraglomus occultum</name>
    <dbReference type="NCBI Taxonomy" id="144539"/>
    <lineage>
        <taxon>Eukaryota</taxon>
        <taxon>Fungi</taxon>
        <taxon>Fungi incertae sedis</taxon>
        <taxon>Mucoromycota</taxon>
        <taxon>Glomeromycotina</taxon>
        <taxon>Glomeromycetes</taxon>
        <taxon>Paraglomerales</taxon>
        <taxon>Paraglomeraceae</taxon>
        <taxon>Paraglomus</taxon>
    </lineage>
</organism>
<dbReference type="EMBL" id="CAJVPJ010000303">
    <property type="protein sequence ID" value="CAG8508840.1"/>
    <property type="molecule type" value="Genomic_DNA"/>
</dbReference>
<proteinExistence type="predicted"/>
<protein>
    <submittedName>
        <fullName evidence="2">8742_t:CDS:1</fullName>
    </submittedName>
</protein>
<sequence>MDPIKIADQKKQKNPNLTTEQIAQEYEKIQQGEYGLIEGQWRESSLNAVVACILYVGLLVTFVHLE</sequence>
<keyword evidence="3" id="KW-1185">Reference proteome</keyword>
<evidence type="ECO:0000256" key="1">
    <source>
        <dbReference type="SAM" id="Phobius"/>
    </source>
</evidence>
<keyword evidence="1" id="KW-0472">Membrane</keyword>
<gene>
    <name evidence="2" type="ORF">POCULU_LOCUS2962</name>
</gene>
<name>A0A9N8ZW74_9GLOM</name>
<keyword evidence="1" id="KW-1133">Transmembrane helix</keyword>
<accession>A0A9N8ZW74</accession>
<keyword evidence="1" id="KW-0812">Transmembrane</keyword>
<evidence type="ECO:0000313" key="2">
    <source>
        <dbReference type="EMBL" id="CAG8508840.1"/>
    </source>
</evidence>
<comment type="caution">
    <text evidence="2">The sequence shown here is derived from an EMBL/GenBank/DDBJ whole genome shotgun (WGS) entry which is preliminary data.</text>
</comment>
<feature type="transmembrane region" description="Helical" evidence="1">
    <location>
        <begin position="46"/>
        <end position="65"/>
    </location>
</feature>
<dbReference type="Proteomes" id="UP000789572">
    <property type="component" value="Unassembled WGS sequence"/>
</dbReference>
<dbReference type="AlphaFoldDB" id="A0A9N8ZW74"/>